<gene>
    <name evidence="2" type="ORF">METZ01_LOCUS231918</name>
</gene>
<dbReference type="PANTHER" id="PTHR15020">
    <property type="entry name" value="FLAVIN REDUCTASE-RELATED"/>
    <property type="match status" value="1"/>
</dbReference>
<dbReference type="InterPro" id="IPR016040">
    <property type="entry name" value="NAD(P)-bd_dom"/>
</dbReference>
<organism evidence="2">
    <name type="scientific">marine metagenome</name>
    <dbReference type="NCBI Taxonomy" id="408172"/>
    <lineage>
        <taxon>unclassified sequences</taxon>
        <taxon>metagenomes</taxon>
        <taxon>ecological metagenomes</taxon>
    </lineage>
</organism>
<reference evidence="2" key="1">
    <citation type="submission" date="2018-05" db="EMBL/GenBank/DDBJ databases">
        <authorList>
            <person name="Lanie J.A."/>
            <person name="Ng W.-L."/>
            <person name="Kazmierczak K.M."/>
            <person name="Andrzejewski T.M."/>
            <person name="Davidsen T.M."/>
            <person name="Wayne K.J."/>
            <person name="Tettelin H."/>
            <person name="Glass J.I."/>
            <person name="Rusch D."/>
            <person name="Podicherti R."/>
            <person name="Tsui H.-C.T."/>
            <person name="Winkler M.E."/>
        </authorList>
    </citation>
    <scope>NUCLEOTIDE SEQUENCE</scope>
</reference>
<dbReference type="SUPFAM" id="SSF51735">
    <property type="entry name" value="NAD(P)-binding Rossmann-fold domains"/>
    <property type="match status" value="1"/>
</dbReference>
<dbReference type="AlphaFoldDB" id="A0A382GVZ9"/>
<dbReference type="Pfam" id="PF13460">
    <property type="entry name" value="NAD_binding_10"/>
    <property type="match status" value="1"/>
</dbReference>
<protein>
    <recommendedName>
        <fullName evidence="1">NAD(P)-binding domain-containing protein</fullName>
    </recommendedName>
</protein>
<accession>A0A382GVZ9</accession>
<evidence type="ECO:0000259" key="1">
    <source>
        <dbReference type="Pfam" id="PF13460"/>
    </source>
</evidence>
<dbReference type="EMBL" id="UINC01057662">
    <property type="protein sequence ID" value="SVB79064.1"/>
    <property type="molecule type" value="Genomic_DNA"/>
</dbReference>
<dbReference type="PANTHER" id="PTHR15020:SF45">
    <property type="entry name" value="NAD(P)-BINDING DOMAIN-CONTAINING PROTEIN"/>
    <property type="match status" value="1"/>
</dbReference>
<proteinExistence type="predicted"/>
<dbReference type="InterPro" id="IPR036291">
    <property type="entry name" value="NAD(P)-bd_dom_sf"/>
</dbReference>
<feature type="domain" description="NAD(P)-binding" evidence="1">
    <location>
        <begin position="43"/>
        <end position="227"/>
    </location>
</feature>
<evidence type="ECO:0000313" key="2">
    <source>
        <dbReference type="EMBL" id="SVB79064.1"/>
    </source>
</evidence>
<dbReference type="Gene3D" id="3.40.50.720">
    <property type="entry name" value="NAD(P)-binding Rossmann-like Domain"/>
    <property type="match status" value="1"/>
</dbReference>
<name>A0A382GVZ9_9ZZZZ</name>
<dbReference type="CDD" id="cd05243">
    <property type="entry name" value="SDR_a5"/>
    <property type="match status" value="1"/>
</dbReference>
<sequence>MLRSLALSIPFIAAIISPQVLGEDARDSSVNQAYGNASILIVGATRGTGLKLAKLLVARGDEVTALVRPSSDLSKLEPLAVRLVTGDALNRADVEAAFAQGPYQAVVSTIGCFRCEQPPDYVGNKNIFDTAAASNNRRVIMISTIGAGASKKASPWISRWLLKDVIVLKEQAEQHLIDTGLDYTIIRPGGLKEAEATGNGMLTEDSEAMGIITRADLARLLVQCIDDKETIGKTYSAVDSEMTWPWDMWSSP</sequence>